<proteinExistence type="predicted"/>
<keyword evidence="1" id="KW-0732">Signal</keyword>
<dbReference type="OrthoDB" id="61321at2759"/>
<dbReference type="SUPFAM" id="SSF49344">
    <property type="entry name" value="CBD9-like"/>
    <property type="match status" value="1"/>
</dbReference>
<protein>
    <recommendedName>
        <fullName evidence="4">Carbohydrate-binding domain-containing protein</fullName>
    </recommendedName>
</protein>
<accession>A0A2K3QQ32</accession>
<evidence type="ECO:0000256" key="1">
    <source>
        <dbReference type="SAM" id="SignalP"/>
    </source>
</evidence>
<reference evidence="2 3" key="1">
    <citation type="submission" date="2017-08" db="EMBL/GenBank/DDBJ databases">
        <title>Harnessing the power of phylogenomics to disentangle the directionality and signatures of interkingdom host jumping in the parasitic fungal genus Tolypocladium.</title>
        <authorList>
            <person name="Quandt C.A."/>
            <person name="Patterson W."/>
            <person name="Spatafora J.W."/>
        </authorList>
    </citation>
    <scope>NUCLEOTIDE SEQUENCE [LARGE SCALE GENOMIC DNA]</scope>
    <source>
        <strain evidence="2 3">CBS 113982</strain>
    </source>
</reference>
<feature type="signal peptide" evidence="1">
    <location>
        <begin position="1"/>
        <end position="19"/>
    </location>
</feature>
<keyword evidence="3" id="KW-1185">Reference proteome</keyword>
<name>A0A2K3QQ32_9HYPO</name>
<sequence>MSLLSIVAMAASLAAAGCAQNVPSVDVPACPGVGTIAYDRTVPDLMPFPRTQVDLCYTDDHLQLGFTAFGEVNYYFNASQTTNGDIWEYEVMEAFIHRGSNDPQTYLEFEVNPNNVTYQAFVYNPSKVRAAGAAFDHFFITDLAADSVSATTTLDRPNNIWRSTVQIPLGLFNVDAGTASGTRWRMNFFRTTVSPQTYPNQGLGAWNPPNQASFHMTPFFGHVNFV</sequence>
<evidence type="ECO:0000313" key="2">
    <source>
        <dbReference type="EMBL" id="PNY29653.1"/>
    </source>
</evidence>
<feature type="chain" id="PRO_5014360842" description="Carbohydrate-binding domain-containing protein" evidence="1">
    <location>
        <begin position="20"/>
        <end position="226"/>
    </location>
</feature>
<gene>
    <name evidence="2" type="ORF">TCAP_00431</name>
</gene>
<comment type="caution">
    <text evidence="2">The sequence shown here is derived from an EMBL/GenBank/DDBJ whole genome shotgun (WGS) entry which is preliminary data.</text>
</comment>
<dbReference type="CDD" id="cd09620">
    <property type="entry name" value="CBM9_like_3"/>
    <property type="match status" value="1"/>
</dbReference>
<organism evidence="2 3">
    <name type="scientific">Tolypocladium capitatum</name>
    <dbReference type="NCBI Taxonomy" id="45235"/>
    <lineage>
        <taxon>Eukaryota</taxon>
        <taxon>Fungi</taxon>
        <taxon>Dikarya</taxon>
        <taxon>Ascomycota</taxon>
        <taxon>Pezizomycotina</taxon>
        <taxon>Sordariomycetes</taxon>
        <taxon>Hypocreomycetidae</taxon>
        <taxon>Hypocreales</taxon>
        <taxon>Ophiocordycipitaceae</taxon>
        <taxon>Tolypocladium</taxon>
    </lineage>
</organism>
<dbReference type="EMBL" id="NRSZ01000078">
    <property type="protein sequence ID" value="PNY29653.1"/>
    <property type="molecule type" value="Genomic_DNA"/>
</dbReference>
<evidence type="ECO:0000313" key="3">
    <source>
        <dbReference type="Proteomes" id="UP000236621"/>
    </source>
</evidence>
<dbReference type="AlphaFoldDB" id="A0A2K3QQ32"/>
<dbReference type="STRING" id="45235.A0A2K3QQ32"/>
<dbReference type="Proteomes" id="UP000236621">
    <property type="component" value="Unassembled WGS sequence"/>
</dbReference>
<dbReference type="Gene3D" id="2.60.40.1190">
    <property type="match status" value="1"/>
</dbReference>
<evidence type="ECO:0008006" key="4">
    <source>
        <dbReference type="Google" id="ProtNLM"/>
    </source>
</evidence>